<keyword evidence="4 7" id="KW-1133">Transmembrane helix</keyword>
<keyword evidence="5 7" id="KW-0472">Membrane</keyword>
<evidence type="ECO:0000313" key="10">
    <source>
        <dbReference type="Proteomes" id="UP000226420"/>
    </source>
</evidence>
<accession>A0AAJ4WBI6</accession>
<gene>
    <name evidence="9" type="ORF">SAMN02745723_10754</name>
</gene>
<sequence>MSDKEQPQSQPQPMLAGYYPMYPTPKKDEIDLFELIAQLWRKKWWIVGCMVAGTLIGGIYAFTAKEQWTATAVVDVPGFDATSNYYQGVRLIEGNTEKSSTPEDVSEKLFKQFISQAGSYNELSKFISQSDYFKALAENKNESETAKLLGDVIDKVSFIKEKDSNIYTVSFPASTALQAKLLLESYMQKVNSNVSQMQYEQLASQIEGRKNNIKNQMDALKKIAEEKRLEEISQIVRALVIAEKSGIQKPQISGLTKLDGTNLFLLGKEALSAMSDGISAQPLVFDKNYYDLQFQYINLDKFKVDGNTAQAFSYLKNPMAPIIKDKPKIAIILVLGALLGVIVGAAIVLANNTLINYRRNENN</sequence>
<keyword evidence="3 7" id="KW-0812">Transmembrane</keyword>
<feature type="domain" description="Polysaccharide chain length determinant N-terminal" evidence="8">
    <location>
        <begin position="28"/>
        <end position="99"/>
    </location>
</feature>
<dbReference type="PANTHER" id="PTHR32309">
    <property type="entry name" value="TYROSINE-PROTEIN KINASE"/>
    <property type="match status" value="1"/>
</dbReference>
<dbReference type="Pfam" id="PF02706">
    <property type="entry name" value="Wzz"/>
    <property type="match status" value="1"/>
</dbReference>
<feature type="coiled-coil region" evidence="6">
    <location>
        <begin position="203"/>
        <end position="230"/>
    </location>
</feature>
<evidence type="ECO:0000256" key="1">
    <source>
        <dbReference type="ARBA" id="ARBA00004651"/>
    </source>
</evidence>
<dbReference type="RefSeq" id="WP_074823259.1">
    <property type="nucleotide sequence ID" value="NZ_FOLW01000007.1"/>
</dbReference>
<feature type="transmembrane region" description="Helical" evidence="7">
    <location>
        <begin position="44"/>
        <end position="62"/>
    </location>
</feature>
<protein>
    <submittedName>
        <fullName evidence="9">Chain length determinant protein (Polysaccharide antigen chain regulator)</fullName>
    </submittedName>
</protein>
<dbReference type="Proteomes" id="UP000226420">
    <property type="component" value="Unassembled WGS sequence"/>
</dbReference>
<name>A0AAJ4WBI6_9GAMM</name>
<dbReference type="SUPFAM" id="SSF160355">
    <property type="entry name" value="Bacterial polysaccharide co-polymerase-like"/>
    <property type="match status" value="1"/>
</dbReference>
<dbReference type="InterPro" id="IPR050445">
    <property type="entry name" value="Bact_polysacc_biosynth/exp"/>
</dbReference>
<evidence type="ECO:0000256" key="2">
    <source>
        <dbReference type="ARBA" id="ARBA00022475"/>
    </source>
</evidence>
<evidence type="ECO:0000256" key="7">
    <source>
        <dbReference type="SAM" id="Phobius"/>
    </source>
</evidence>
<dbReference type="GO" id="GO:0004713">
    <property type="term" value="F:protein tyrosine kinase activity"/>
    <property type="evidence" value="ECO:0007669"/>
    <property type="project" value="TreeGrafter"/>
</dbReference>
<keyword evidence="6" id="KW-0175">Coiled coil</keyword>
<evidence type="ECO:0000256" key="6">
    <source>
        <dbReference type="SAM" id="Coils"/>
    </source>
</evidence>
<reference evidence="9 10" key="1">
    <citation type="submission" date="2016-10" db="EMBL/GenBank/DDBJ databases">
        <authorList>
            <person name="Varghese N."/>
            <person name="Submissions S."/>
        </authorList>
    </citation>
    <scope>NUCLEOTIDE SEQUENCE [LARGE SCALE GENOMIC DNA]</scope>
    <source>
        <strain evidence="9 10">DSM 5563</strain>
    </source>
</reference>
<dbReference type="Gene3D" id="3.30.1890.10">
    <property type="entry name" value="FepE-like"/>
    <property type="match status" value="1"/>
</dbReference>
<feature type="transmembrane region" description="Helical" evidence="7">
    <location>
        <begin position="329"/>
        <end position="350"/>
    </location>
</feature>
<evidence type="ECO:0000256" key="4">
    <source>
        <dbReference type="ARBA" id="ARBA00022989"/>
    </source>
</evidence>
<dbReference type="InterPro" id="IPR003856">
    <property type="entry name" value="LPS_length_determ_N"/>
</dbReference>
<evidence type="ECO:0000313" key="9">
    <source>
        <dbReference type="EMBL" id="SFD04460.1"/>
    </source>
</evidence>
<keyword evidence="2" id="KW-1003">Cell membrane</keyword>
<comment type="caution">
    <text evidence="9">The sequence shown here is derived from an EMBL/GenBank/DDBJ whole genome shotgun (WGS) entry which is preliminary data.</text>
</comment>
<evidence type="ECO:0000256" key="3">
    <source>
        <dbReference type="ARBA" id="ARBA00022692"/>
    </source>
</evidence>
<dbReference type="GO" id="GO:0005886">
    <property type="term" value="C:plasma membrane"/>
    <property type="evidence" value="ECO:0007669"/>
    <property type="project" value="UniProtKB-SubCell"/>
</dbReference>
<evidence type="ECO:0000259" key="8">
    <source>
        <dbReference type="Pfam" id="PF02706"/>
    </source>
</evidence>
<dbReference type="AlphaFoldDB" id="A0AAJ4WBI6"/>
<organism evidence="9 10">
    <name type="scientific">Pragia fontium DSM 5563 = ATCC 49100</name>
    <dbReference type="NCBI Taxonomy" id="1122977"/>
    <lineage>
        <taxon>Bacteria</taxon>
        <taxon>Pseudomonadati</taxon>
        <taxon>Pseudomonadota</taxon>
        <taxon>Gammaproteobacteria</taxon>
        <taxon>Enterobacterales</taxon>
        <taxon>Budviciaceae</taxon>
        <taxon>Pragia</taxon>
    </lineage>
</organism>
<evidence type="ECO:0000256" key="5">
    <source>
        <dbReference type="ARBA" id="ARBA00023136"/>
    </source>
</evidence>
<proteinExistence type="predicted"/>
<dbReference type="PANTHER" id="PTHR32309:SF13">
    <property type="entry name" value="FERRIC ENTEROBACTIN TRANSPORT PROTEIN FEPE"/>
    <property type="match status" value="1"/>
</dbReference>
<dbReference type="EMBL" id="FOLW01000007">
    <property type="protein sequence ID" value="SFD04460.1"/>
    <property type="molecule type" value="Genomic_DNA"/>
</dbReference>
<comment type="subcellular location">
    <subcellularLocation>
        <location evidence="1">Cell membrane</location>
        <topology evidence="1">Multi-pass membrane protein</topology>
    </subcellularLocation>
</comment>